<dbReference type="AlphaFoldDB" id="A0A0C3RRB3"/>
<proteinExistence type="predicted"/>
<feature type="chain" id="PRO_5002178058" evidence="2">
    <location>
        <begin position="25"/>
        <end position="373"/>
    </location>
</feature>
<evidence type="ECO:0000256" key="1">
    <source>
        <dbReference type="SAM" id="MobiDB-lite"/>
    </source>
</evidence>
<evidence type="ECO:0000313" key="3">
    <source>
        <dbReference type="EMBL" id="KIP02586.1"/>
    </source>
</evidence>
<organism evidence="3 4">
    <name type="scientific">Phlebiopsis gigantea (strain 11061_1 CR5-6)</name>
    <name type="common">White-rot fungus</name>
    <name type="synonym">Peniophora gigantea</name>
    <dbReference type="NCBI Taxonomy" id="745531"/>
    <lineage>
        <taxon>Eukaryota</taxon>
        <taxon>Fungi</taxon>
        <taxon>Dikarya</taxon>
        <taxon>Basidiomycota</taxon>
        <taxon>Agaricomycotina</taxon>
        <taxon>Agaricomycetes</taxon>
        <taxon>Polyporales</taxon>
        <taxon>Phanerochaetaceae</taxon>
        <taxon>Phlebiopsis</taxon>
    </lineage>
</organism>
<dbReference type="HOGENOM" id="CLU_742092_0_0_1"/>
<feature type="signal peptide" evidence="2">
    <location>
        <begin position="1"/>
        <end position="24"/>
    </location>
</feature>
<protein>
    <submittedName>
        <fullName evidence="3">Uncharacterized protein</fullName>
    </submittedName>
</protein>
<feature type="region of interest" description="Disordered" evidence="1">
    <location>
        <begin position="221"/>
        <end position="245"/>
    </location>
</feature>
<feature type="region of interest" description="Disordered" evidence="1">
    <location>
        <begin position="21"/>
        <end position="133"/>
    </location>
</feature>
<reference evidence="3 4" key="1">
    <citation type="journal article" date="2014" name="PLoS Genet.">
        <title>Analysis of the Phlebiopsis gigantea genome, transcriptome and secretome provides insight into its pioneer colonization strategies of wood.</title>
        <authorList>
            <person name="Hori C."/>
            <person name="Ishida T."/>
            <person name="Igarashi K."/>
            <person name="Samejima M."/>
            <person name="Suzuki H."/>
            <person name="Master E."/>
            <person name="Ferreira P."/>
            <person name="Ruiz-Duenas F.J."/>
            <person name="Held B."/>
            <person name="Canessa P."/>
            <person name="Larrondo L.F."/>
            <person name="Schmoll M."/>
            <person name="Druzhinina I.S."/>
            <person name="Kubicek C.P."/>
            <person name="Gaskell J.A."/>
            <person name="Kersten P."/>
            <person name="St John F."/>
            <person name="Glasner J."/>
            <person name="Sabat G."/>
            <person name="Splinter BonDurant S."/>
            <person name="Syed K."/>
            <person name="Yadav J."/>
            <person name="Mgbeahuruike A.C."/>
            <person name="Kovalchuk A."/>
            <person name="Asiegbu F.O."/>
            <person name="Lackner G."/>
            <person name="Hoffmeister D."/>
            <person name="Rencoret J."/>
            <person name="Gutierrez A."/>
            <person name="Sun H."/>
            <person name="Lindquist E."/>
            <person name="Barry K."/>
            <person name="Riley R."/>
            <person name="Grigoriev I.V."/>
            <person name="Henrissat B."/>
            <person name="Kues U."/>
            <person name="Berka R.M."/>
            <person name="Martinez A.T."/>
            <person name="Covert S.F."/>
            <person name="Blanchette R.A."/>
            <person name="Cullen D."/>
        </authorList>
    </citation>
    <scope>NUCLEOTIDE SEQUENCE [LARGE SCALE GENOMIC DNA]</scope>
    <source>
        <strain evidence="3 4">11061_1 CR5-6</strain>
    </source>
</reference>
<evidence type="ECO:0000256" key="2">
    <source>
        <dbReference type="SAM" id="SignalP"/>
    </source>
</evidence>
<accession>A0A0C3RRB3</accession>
<keyword evidence="2" id="KW-0732">Signal</keyword>
<gene>
    <name evidence="3" type="ORF">PHLGIDRAFT_287003</name>
</gene>
<keyword evidence="4" id="KW-1185">Reference proteome</keyword>
<sequence length="373" mass="39422">MRPARFVTCLLVALAFSLPTPEGGQHPSPPLPSATAPTTSLRPRRGPQPHHAAAPLYTPRAPWLRHGRAPPWGRHNSTGQTAAQREAWRGGRGRTHAGPTGEEDTHLGPARAGCTSSGRPTACGREPRPETGPAAMRGALFLAPGTCEARRCAGVRCPTRRREPGTSHHRGGGARRGCGGWCGREDGCGRTGTRDSLGGGGGLFMASGAVFADRLGGLASSQEGGGENIGRSCSPSHAHTNPRPPTREYTSHCCGAACPLQVQPTPQAVRQFPVLSTVNPCAGRFLSLPGDLDRQMTGICSRTKHVKLCQAVDRRCSLSGALLEECLGCPIKTSSTQVLRRDDKVSSRFPLPTILARLGVRLGRHLSCTVCVY</sequence>
<name>A0A0C3RRB3_PHLG1</name>
<evidence type="ECO:0000313" key="4">
    <source>
        <dbReference type="Proteomes" id="UP000053257"/>
    </source>
</evidence>
<dbReference type="EMBL" id="KN840665">
    <property type="protein sequence ID" value="KIP02586.1"/>
    <property type="molecule type" value="Genomic_DNA"/>
</dbReference>
<dbReference type="Proteomes" id="UP000053257">
    <property type="component" value="Unassembled WGS sequence"/>
</dbReference>